<name>A0A1U8A8L8_NELNU</name>
<dbReference type="GeneID" id="104598094"/>
<feature type="repeat" description="PPR" evidence="3">
    <location>
        <begin position="240"/>
        <end position="274"/>
    </location>
</feature>
<dbReference type="Pfam" id="PF13041">
    <property type="entry name" value="PPR_2"/>
    <property type="match status" value="5"/>
</dbReference>
<evidence type="ECO:0000313" key="5">
    <source>
        <dbReference type="RefSeq" id="XP_010258297.1"/>
    </source>
</evidence>
<feature type="repeat" description="PPR" evidence="3">
    <location>
        <begin position="796"/>
        <end position="830"/>
    </location>
</feature>
<feature type="repeat" description="PPR" evidence="3">
    <location>
        <begin position="1181"/>
        <end position="1215"/>
    </location>
</feature>
<evidence type="ECO:0000256" key="2">
    <source>
        <dbReference type="ARBA" id="ARBA00022737"/>
    </source>
</evidence>
<feature type="repeat" description="PPR" evidence="3">
    <location>
        <begin position="485"/>
        <end position="519"/>
    </location>
</feature>
<dbReference type="PANTHER" id="PTHR47939">
    <property type="entry name" value="MEMBRANE-ASSOCIATED SALT-INDUCIBLE PROTEIN-LIKE"/>
    <property type="match status" value="1"/>
</dbReference>
<organism evidence="4 6">
    <name type="scientific">Nelumbo nucifera</name>
    <name type="common">Sacred lotus</name>
    <dbReference type="NCBI Taxonomy" id="4432"/>
    <lineage>
        <taxon>Eukaryota</taxon>
        <taxon>Viridiplantae</taxon>
        <taxon>Streptophyta</taxon>
        <taxon>Embryophyta</taxon>
        <taxon>Tracheophyta</taxon>
        <taxon>Spermatophyta</taxon>
        <taxon>Magnoliopsida</taxon>
        <taxon>Proteales</taxon>
        <taxon>Nelumbonaceae</taxon>
        <taxon>Nelumbo</taxon>
    </lineage>
</organism>
<evidence type="ECO:0000313" key="6">
    <source>
        <dbReference type="RefSeq" id="XP_010258298.1"/>
    </source>
</evidence>
<sequence>MRITHKVLLNQLQQISSKQHVRWQKILFNLQVCCPISHPLRFFCFENSYFRVKSPPLKLGRSNPSHKLLFYIRGEAFSTNQTLSCSIEKPTLLSGDEANKAHLDLPLVRRSVIGSSVISRCSYLWEKKGETIVEPSLKYLLLKLSDISPASIRRFWRVSILKPEDVLDIFLGFKFDCGESVYETEKVELLWELFQLAKNQGQDFEHLPRSYNIMVSMLIQVGSLSEAKSLLQTVEALPGSHEFFSKISEGYASRGELESSILMYNEMRDRGIIPSLSCYQALLNLLVRMQKSQLAFRVYIDMIEAGFGLGTAEQATFELVVRLLCKDKKIQEARNLVKKVTTTGLYPSQCVVNAIANGYCGKKDFEDLLSFLSERKCVPDASICNKVVYSLCRNFGTKKAYIFMQDLELLGFRPDDITFGILIGWSCREGKLKDAFIYLSELSSRCLRPNIHSYNAIICGLFKEGMWKHASGILDEMLDKGIRPNLSTFKILLAGYCKDRLFNEAKVISREMVKQGLVQLTPSEDLLPKAFMLLGLNPLSVKIKRDNDERLSKAEFFDSLGNGLYLETNLEEYEKTVRGVLEDSMVHDYNQLILNECSNCNTEVALKLKDEMIQAGQELSLSVYSALVKSLFVSRFHFKAGVTLLEEMPERAGQLNQETLNCIIRAISKKGFTNKGGIILDGMIQRCQPIENDTFTALIMGFCKEKNLRKLNECWELAQENNWLPRFEDCKPLLGHLCLLGQFREALELLKIILESSSHSISDICNTFIQGFCISGFTNIGHILLEEVQEQGWILDQSAYNHLIRGFCKEKKFTEALELLDTMLGNNMSPSLDVLVLVAHHPCRSFKLEKIMALKEIMLREQPAMYLSVYKALTNWLCDIGEVGEAAILFQEMLAKGVVPDAESCNVMVQGFCKISNLTKVRELLGMMIKKNFSLSILSYRNLVCLMCLKGRLFHALNIKSLMLREINSTSLVVYNILILHLFRSGYNSYVTTLLGEMQKKNLLLDKVTYNFLVHGYYKCKDVPKSVQTLETMIDKGLKPSNRSLTTVIRHYCTNGELNKALELSKVMQIRGWVHGSVIQNSIAEGLLSQGRLQEAEIFLDQLRNKGLIPNCTSYDVLIKRFCGHGRINKAVDLINIMLKKGNIPCFTSYDSVIQGLCNYKALGQALDFHSEMLNRNLEPGISSWDALVSGLCADGQTAKAEMLLDSMHQLGLIPTQNMYHIVINRYCLENHLQKASNVLHKMQRNGYVPDFDTHWFLISNLNNSNDKDGNERRGFLSRLLSQSGFTWKNDLKAKKLG</sequence>
<gene>
    <name evidence="5 6" type="primary">LOC104598094</name>
</gene>
<evidence type="ECO:0000256" key="3">
    <source>
        <dbReference type="PROSITE-ProRule" id="PRU00708"/>
    </source>
</evidence>
<dbReference type="OMA" id="QWGHDIS"/>
<dbReference type="InterPro" id="IPR050667">
    <property type="entry name" value="PPR-containing_protein"/>
</dbReference>
<dbReference type="Proteomes" id="UP000189703">
    <property type="component" value="Unplaced"/>
</dbReference>
<feature type="repeat" description="PPR" evidence="3">
    <location>
        <begin position="1076"/>
        <end position="1110"/>
    </location>
</feature>
<feature type="repeat" description="PPR" evidence="3">
    <location>
        <begin position="866"/>
        <end position="900"/>
    </location>
</feature>
<dbReference type="InterPro" id="IPR002885">
    <property type="entry name" value="PPR_rpt"/>
</dbReference>
<dbReference type="KEGG" id="nnu:104598094"/>
<feature type="repeat" description="PPR" evidence="3">
    <location>
        <begin position="1216"/>
        <end position="1250"/>
    </location>
</feature>
<feature type="repeat" description="PPR" evidence="3">
    <location>
        <begin position="450"/>
        <end position="484"/>
    </location>
</feature>
<protein>
    <submittedName>
        <fullName evidence="5 6">Pentatricopeptide repeat-containing protein At5g15280</fullName>
    </submittedName>
</protein>
<keyword evidence="2" id="KW-0677">Repeat</keyword>
<feature type="repeat" description="PPR" evidence="3">
    <location>
        <begin position="1146"/>
        <end position="1180"/>
    </location>
</feature>
<dbReference type="NCBIfam" id="TIGR00756">
    <property type="entry name" value="PPR"/>
    <property type="match status" value="8"/>
</dbReference>
<dbReference type="eggNOG" id="KOG4197">
    <property type="taxonomic scope" value="Eukaryota"/>
</dbReference>
<dbReference type="RefSeq" id="XP_010258298.1">
    <property type="nucleotide sequence ID" value="XM_010259996.2"/>
</dbReference>
<feature type="repeat" description="PPR" evidence="3">
    <location>
        <begin position="901"/>
        <end position="935"/>
    </location>
</feature>
<dbReference type="Pfam" id="PF01535">
    <property type="entry name" value="PPR"/>
    <property type="match status" value="6"/>
</dbReference>
<comment type="similarity">
    <text evidence="1">Belongs to the PPR family. P subfamily.</text>
</comment>
<dbReference type="RefSeq" id="XP_010258297.1">
    <property type="nucleotide sequence ID" value="XM_010259995.1"/>
</dbReference>
<dbReference type="Gene3D" id="1.25.40.10">
    <property type="entry name" value="Tetratricopeptide repeat domain"/>
    <property type="match status" value="9"/>
</dbReference>
<feature type="repeat" description="PPR" evidence="3">
    <location>
        <begin position="1111"/>
        <end position="1145"/>
    </location>
</feature>
<reference evidence="5 6" key="1">
    <citation type="submission" date="2025-04" db="UniProtKB">
        <authorList>
            <consortium name="RefSeq"/>
        </authorList>
    </citation>
    <scope>IDENTIFICATION</scope>
</reference>
<dbReference type="STRING" id="4432.A0A1U8A8L8"/>
<feature type="repeat" description="PPR" evidence="3">
    <location>
        <begin position="1006"/>
        <end position="1040"/>
    </location>
</feature>
<proteinExistence type="inferred from homology"/>
<dbReference type="OrthoDB" id="773543at2759"/>
<dbReference type="PANTHER" id="PTHR47939:SF6">
    <property type="entry name" value="OS03G0168400 PROTEIN"/>
    <property type="match status" value="1"/>
</dbReference>
<keyword evidence="4" id="KW-1185">Reference proteome</keyword>
<evidence type="ECO:0000256" key="1">
    <source>
        <dbReference type="ARBA" id="ARBA00007626"/>
    </source>
</evidence>
<dbReference type="PROSITE" id="PS51375">
    <property type="entry name" value="PPR"/>
    <property type="match status" value="12"/>
</dbReference>
<dbReference type="InterPro" id="IPR011990">
    <property type="entry name" value="TPR-like_helical_dom_sf"/>
</dbReference>
<accession>A0A1U8A8L8</accession>
<evidence type="ECO:0000313" key="4">
    <source>
        <dbReference type="Proteomes" id="UP000189703"/>
    </source>
</evidence>